<feature type="non-terminal residue" evidence="1">
    <location>
        <position position="174"/>
    </location>
</feature>
<dbReference type="EMBL" id="KV428107">
    <property type="protein sequence ID" value="KZT36459.1"/>
    <property type="molecule type" value="Genomic_DNA"/>
</dbReference>
<accession>A0A166BJM6</accession>
<dbReference type="AlphaFoldDB" id="A0A166BJM6"/>
<sequence>MKQQKKRNNTPVLLSVLRTLSKLPLKNSHIPLFTSTLDTSRIWAGLRDLSNVFDDVLKNRIGRRKEERSRPVISSGRKWRDRMRSIVKIHSWLRCHISDRGASLGDPSRLDKIQVQVFKQETGRYPLHRYRRGSGGKGAQKSGGFLGVERTLVQLRVRGELIDRKEEGGLKDGD</sequence>
<proteinExistence type="predicted"/>
<evidence type="ECO:0000313" key="1">
    <source>
        <dbReference type="EMBL" id="KZT36459.1"/>
    </source>
</evidence>
<dbReference type="Proteomes" id="UP000076798">
    <property type="component" value="Unassembled WGS sequence"/>
</dbReference>
<evidence type="ECO:0000313" key="2">
    <source>
        <dbReference type="Proteomes" id="UP000076798"/>
    </source>
</evidence>
<organism evidence="1 2">
    <name type="scientific">Sistotremastrum suecicum HHB10207 ss-3</name>
    <dbReference type="NCBI Taxonomy" id="1314776"/>
    <lineage>
        <taxon>Eukaryota</taxon>
        <taxon>Fungi</taxon>
        <taxon>Dikarya</taxon>
        <taxon>Basidiomycota</taxon>
        <taxon>Agaricomycotina</taxon>
        <taxon>Agaricomycetes</taxon>
        <taxon>Sistotremastrales</taxon>
        <taxon>Sistotremastraceae</taxon>
        <taxon>Sistotremastrum</taxon>
    </lineage>
</organism>
<name>A0A166BJM6_9AGAM</name>
<protein>
    <submittedName>
        <fullName evidence="1">Uncharacterized protein</fullName>
    </submittedName>
</protein>
<keyword evidence="2" id="KW-1185">Reference proteome</keyword>
<gene>
    <name evidence="1" type="ORF">SISSUDRAFT_1049896</name>
</gene>
<reference evidence="1 2" key="1">
    <citation type="journal article" date="2016" name="Mol. Biol. Evol.">
        <title>Comparative Genomics of Early-Diverging Mushroom-Forming Fungi Provides Insights into the Origins of Lignocellulose Decay Capabilities.</title>
        <authorList>
            <person name="Nagy L.G."/>
            <person name="Riley R."/>
            <person name="Tritt A."/>
            <person name="Adam C."/>
            <person name="Daum C."/>
            <person name="Floudas D."/>
            <person name="Sun H."/>
            <person name="Yadav J.S."/>
            <person name="Pangilinan J."/>
            <person name="Larsson K.H."/>
            <person name="Matsuura K."/>
            <person name="Barry K."/>
            <person name="Labutti K."/>
            <person name="Kuo R."/>
            <person name="Ohm R.A."/>
            <person name="Bhattacharya S.S."/>
            <person name="Shirouzu T."/>
            <person name="Yoshinaga Y."/>
            <person name="Martin F.M."/>
            <person name="Grigoriev I.V."/>
            <person name="Hibbett D.S."/>
        </authorList>
    </citation>
    <scope>NUCLEOTIDE SEQUENCE [LARGE SCALE GENOMIC DNA]</scope>
    <source>
        <strain evidence="1 2">HHB10207 ss-3</strain>
    </source>
</reference>